<accession>A0A067M4H3</accession>
<dbReference type="OrthoDB" id="2737768at2759"/>
<evidence type="ECO:0000313" key="2">
    <source>
        <dbReference type="Proteomes" id="UP000027195"/>
    </source>
</evidence>
<keyword evidence="2" id="KW-1185">Reference proteome</keyword>
<dbReference type="EMBL" id="KL198134">
    <property type="protein sequence ID" value="KDQ06476.1"/>
    <property type="molecule type" value="Genomic_DNA"/>
</dbReference>
<sequence length="255" mass="29006">MSYSDDTIDRYKVPRASVDVEALAQQQARYLRIHAEEAQILAADPTARDKALAELNSSSKVKGGGVLAASVLVPYGDEPDEYLNRVDAELEKVPVTVQERMSRLNYAFSALVVFYEYKIRYALPDHPDLMTQVRLRTIQIHNEWRGDFVRRFNLQIPPKAKAKAKARVRPAPPRLPPSSTKIINTVEVEDLLKDPKLLLNMQFTCVADSATWVTDSFTQSKEGIEYSIKFDDRSEPYSMDEQGMRILLEESRVNV</sequence>
<gene>
    <name evidence="1" type="ORF">BOTBODRAFT_193024</name>
</gene>
<name>A0A067M4H3_BOTB1</name>
<dbReference type="Proteomes" id="UP000027195">
    <property type="component" value="Unassembled WGS sequence"/>
</dbReference>
<protein>
    <submittedName>
        <fullName evidence="1">Uncharacterized protein</fullName>
    </submittedName>
</protein>
<proteinExistence type="predicted"/>
<dbReference type="InParanoid" id="A0A067M4H3"/>
<dbReference type="HOGENOM" id="CLU_096542_0_0_1"/>
<reference evidence="2" key="1">
    <citation type="journal article" date="2014" name="Proc. Natl. Acad. Sci. U.S.A.">
        <title>Extensive sampling of basidiomycete genomes demonstrates inadequacy of the white-rot/brown-rot paradigm for wood decay fungi.</title>
        <authorList>
            <person name="Riley R."/>
            <person name="Salamov A.A."/>
            <person name="Brown D.W."/>
            <person name="Nagy L.G."/>
            <person name="Floudas D."/>
            <person name="Held B.W."/>
            <person name="Levasseur A."/>
            <person name="Lombard V."/>
            <person name="Morin E."/>
            <person name="Otillar R."/>
            <person name="Lindquist E.A."/>
            <person name="Sun H."/>
            <person name="LaButti K.M."/>
            <person name="Schmutz J."/>
            <person name="Jabbour D."/>
            <person name="Luo H."/>
            <person name="Baker S.E."/>
            <person name="Pisabarro A.G."/>
            <person name="Walton J.D."/>
            <person name="Blanchette R.A."/>
            <person name="Henrissat B."/>
            <person name="Martin F."/>
            <person name="Cullen D."/>
            <person name="Hibbett D.S."/>
            <person name="Grigoriev I.V."/>
        </authorList>
    </citation>
    <scope>NUCLEOTIDE SEQUENCE [LARGE SCALE GENOMIC DNA]</scope>
    <source>
        <strain evidence="2">FD-172 SS1</strain>
    </source>
</reference>
<dbReference type="AlphaFoldDB" id="A0A067M4H3"/>
<organism evidence="1 2">
    <name type="scientific">Botryobasidium botryosum (strain FD-172 SS1)</name>
    <dbReference type="NCBI Taxonomy" id="930990"/>
    <lineage>
        <taxon>Eukaryota</taxon>
        <taxon>Fungi</taxon>
        <taxon>Dikarya</taxon>
        <taxon>Basidiomycota</taxon>
        <taxon>Agaricomycotina</taxon>
        <taxon>Agaricomycetes</taxon>
        <taxon>Cantharellales</taxon>
        <taxon>Botryobasidiaceae</taxon>
        <taxon>Botryobasidium</taxon>
    </lineage>
</organism>
<evidence type="ECO:0000313" key="1">
    <source>
        <dbReference type="EMBL" id="KDQ06476.1"/>
    </source>
</evidence>